<sequence length="218" mass="23994">MATREDRSQCHSFVATDGSDDLIVQYTWDGESIGLELVRMKTTAARTAPQTIYWGDAALGVTFGIEETSRRVIVTKTTRADVRPGDVLVRAHGEEINEGNFDEKMADLKVAHSISLGIPFEFAPPPPPLYVKACAGSLKNAGVDSSFELRYVDGYTVRYLSMEELNAFIRKAPKPCKMTFVQRKENQYLQSLRRETKEDTLTAGGLAAVAAVIAISLS</sequence>
<accession>K3WFV3</accession>
<reference evidence="2" key="2">
    <citation type="submission" date="2010-04" db="EMBL/GenBank/DDBJ databases">
        <authorList>
            <person name="Buell R."/>
            <person name="Hamilton J."/>
            <person name="Hostetler J."/>
        </authorList>
    </citation>
    <scope>NUCLEOTIDE SEQUENCE [LARGE SCALE GENOMIC DNA]</scope>
    <source>
        <strain evidence="2">DAOM:BR144</strain>
    </source>
</reference>
<dbReference type="VEuPathDB" id="FungiDB:PYU1_G003834"/>
<reference evidence="1" key="3">
    <citation type="submission" date="2015-02" db="UniProtKB">
        <authorList>
            <consortium name="EnsemblProtists"/>
        </authorList>
    </citation>
    <scope>IDENTIFICATION</scope>
    <source>
        <strain evidence="1">DAOM BR144</strain>
    </source>
</reference>
<keyword evidence="2" id="KW-1185">Reference proteome</keyword>
<dbReference type="AlphaFoldDB" id="K3WFV3"/>
<reference evidence="2" key="1">
    <citation type="journal article" date="2010" name="Genome Biol.">
        <title>Genome sequence of the necrotrophic plant pathogen Pythium ultimum reveals original pathogenicity mechanisms and effector repertoire.</title>
        <authorList>
            <person name="Levesque C.A."/>
            <person name="Brouwer H."/>
            <person name="Cano L."/>
            <person name="Hamilton J.P."/>
            <person name="Holt C."/>
            <person name="Huitema E."/>
            <person name="Raffaele S."/>
            <person name="Robideau G.P."/>
            <person name="Thines M."/>
            <person name="Win J."/>
            <person name="Zerillo M.M."/>
            <person name="Beakes G.W."/>
            <person name="Boore J.L."/>
            <person name="Busam D."/>
            <person name="Dumas B."/>
            <person name="Ferriera S."/>
            <person name="Fuerstenberg S.I."/>
            <person name="Gachon C.M."/>
            <person name="Gaulin E."/>
            <person name="Govers F."/>
            <person name="Grenville-Briggs L."/>
            <person name="Horner N."/>
            <person name="Hostetler J."/>
            <person name="Jiang R.H."/>
            <person name="Johnson J."/>
            <person name="Krajaejun T."/>
            <person name="Lin H."/>
            <person name="Meijer H.J."/>
            <person name="Moore B."/>
            <person name="Morris P."/>
            <person name="Phuntmart V."/>
            <person name="Puiu D."/>
            <person name="Shetty J."/>
            <person name="Stajich J.E."/>
            <person name="Tripathy S."/>
            <person name="Wawra S."/>
            <person name="van West P."/>
            <person name="Whitty B.R."/>
            <person name="Coutinho P.M."/>
            <person name="Henrissat B."/>
            <person name="Martin F."/>
            <person name="Thomas P.D."/>
            <person name="Tyler B.M."/>
            <person name="De Vries R.P."/>
            <person name="Kamoun S."/>
            <person name="Yandell M."/>
            <person name="Tisserat N."/>
            <person name="Buell C.R."/>
        </authorList>
    </citation>
    <scope>NUCLEOTIDE SEQUENCE</scope>
    <source>
        <strain evidence="2">DAOM:BR144</strain>
    </source>
</reference>
<dbReference type="OMA" id="PRREANC"/>
<dbReference type="eggNOG" id="ENOG502S0DP">
    <property type="taxonomic scope" value="Eukaryota"/>
</dbReference>
<evidence type="ECO:0000313" key="1">
    <source>
        <dbReference type="EnsemblProtists" id="PYU1_T003844"/>
    </source>
</evidence>
<dbReference type="Proteomes" id="UP000019132">
    <property type="component" value="Unassembled WGS sequence"/>
</dbReference>
<dbReference type="STRING" id="431595.K3WFV3"/>
<evidence type="ECO:0000313" key="2">
    <source>
        <dbReference type="Proteomes" id="UP000019132"/>
    </source>
</evidence>
<name>K3WFV3_GLOUD</name>
<organism evidence="1 2">
    <name type="scientific">Globisporangium ultimum (strain ATCC 200006 / CBS 805.95 / DAOM BR144)</name>
    <name type="common">Pythium ultimum</name>
    <dbReference type="NCBI Taxonomy" id="431595"/>
    <lineage>
        <taxon>Eukaryota</taxon>
        <taxon>Sar</taxon>
        <taxon>Stramenopiles</taxon>
        <taxon>Oomycota</taxon>
        <taxon>Peronosporomycetes</taxon>
        <taxon>Pythiales</taxon>
        <taxon>Pythiaceae</taxon>
        <taxon>Globisporangium</taxon>
    </lineage>
</organism>
<evidence type="ECO:0008006" key="3">
    <source>
        <dbReference type="Google" id="ProtNLM"/>
    </source>
</evidence>
<dbReference type="InParanoid" id="K3WFV3"/>
<protein>
    <recommendedName>
        <fullName evidence="3">PDZ domain-containing protein</fullName>
    </recommendedName>
</protein>
<dbReference type="HOGENOM" id="CLU_1291263_0_0_1"/>
<dbReference type="EnsemblProtists" id="PYU1_T003844">
    <property type="protein sequence ID" value="PYU1_T003844"/>
    <property type="gene ID" value="PYU1_G003834"/>
</dbReference>
<dbReference type="EMBL" id="GL376638">
    <property type="status" value="NOT_ANNOTATED_CDS"/>
    <property type="molecule type" value="Genomic_DNA"/>
</dbReference>
<proteinExistence type="predicted"/>